<proteinExistence type="predicted"/>
<name>A0A4U8WJG5_9FLAO</name>
<dbReference type="EMBL" id="LR215974">
    <property type="protein sequence ID" value="VFB02249.1"/>
    <property type="molecule type" value="Genomic_DNA"/>
</dbReference>
<dbReference type="Proteomes" id="UP000290013">
    <property type="component" value="Chromosome"/>
</dbReference>
<feature type="domain" description="Probable zinc-binding" evidence="1">
    <location>
        <begin position="90"/>
        <end position="137"/>
    </location>
</feature>
<dbReference type="Pfam" id="PF13451">
    <property type="entry name" value="zf_Tbcl"/>
    <property type="match status" value="1"/>
</dbReference>
<sequence>MKNKRNTKNKFIKCKCCGLLKDKLDVSICLSILKNTFLIKEFKPDCDLYDFLVDSDLFLTCDKCLEDKKSLIANPSKQNHTYYFFLAYYDSNLNCQKCTKEFTFTKEEKKFWYEGLKFRKESLPVHCLSCRKEIRKEKLQNKRLSEILKKDSKDMTIEELYELVQIYDEWKINDKFNFYNKILKAKLN</sequence>
<evidence type="ECO:0000259" key="1">
    <source>
        <dbReference type="Pfam" id="PF13451"/>
    </source>
</evidence>
<accession>A0A4U8WJG5</accession>
<reference evidence="2 3" key="1">
    <citation type="submission" date="2019-02" db="EMBL/GenBank/DDBJ databases">
        <authorList>
            <consortium name="Pathogen Informatics"/>
        </authorList>
    </citation>
    <scope>NUCLEOTIDE SEQUENCE [LARGE SCALE GENOMIC DNA]</scope>
    <source>
        <strain evidence="2 3">3012STDY6944375</strain>
    </source>
</reference>
<gene>
    <name evidence="2" type="ORF">NCTC12078_00223</name>
</gene>
<evidence type="ECO:0000313" key="3">
    <source>
        <dbReference type="Proteomes" id="UP000290013"/>
    </source>
</evidence>
<protein>
    <recommendedName>
        <fullName evidence="1">Probable zinc-binding domain-containing protein</fullName>
    </recommendedName>
</protein>
<organism evidence="2 3">
    <name type="scientific">Chryseobacterium taihuense</name>
    <dbReference type="NCBI Taxonomy" id="1141221"/>
    <lineage>
        <taxon>Bacteria</taxon>
        <taxon>Pseudomonadati</taxon>
        <taxon>Bacteroidota</taxon>
        <taxon>Flavobacteriia</taxon>
        <taxon>Flavobacteriales</taxon>
        <taxon>Weeksellaceae</taxon>
        <taxon>Chryseobacterium group</taxon>
        <taxon>Chryseobacterium</taxon>
    </lineage>
</organism>
<dbReference type="KEGG" id="ctai:NCTC12078_00223"/>
<evidence type="ECO:0000313" key="2">
    <source>
        <dbReference type="EMBL" id="VFB02249.1"/>
    </source>
</evidence>
<dbReference type="InterPro" id="IPR025306">
    <property type="entry name" value="Zn-bnd_dom_prob"/>
</dbReference>
<dbReference type="AlphaFoldDB" id="A0A4U8WJG5"/>
<dbReference type="RefSeq" id="WP_130913130.1">
    <property type="nucleotide sequence ID" value="NZ_LR215974.1"/>
</dbReference>